<sequence>MAQALIQQRFYVGAGQRFYEYDIVMALKALSCNFICKLTGCCGSVHAADHSGPGAVARHAMQPSIGLRLLCAYAYGCAPLWWLKASLLEPARSREGSGLFATQIRQPSRERGLR</sequence>
<comment type="caution">
    <text evidence="2">The sequence shown here is derived from an EMBL/GenBank/DDBJ whole genome shotgun (WGS) entry which is preliminary data.</text>
</comment>
<evidence type="ECO:0000313" key="2">
    <source>
        <dbReference type="EMBL" id="MDQ0495717.1"/>
    </source>
</evidence>
<gene>
    <name evidence="2" type="ORF">QOZ95_003899</name>
</gene>
<evidence type="ECO:0000313" key="3">
    <source>
        <dbReference type="Proteomes" id="UP001242811"/>
    </source>
</evidence>
<name>A0ABU0L3F9_9BACL</name>
<accession>A0ABU0L3F9</accession>
<reference evidence="2 3" key="1">
    <citation type="submission" date="2023-07" db="EMBL/GenBank/DDBJ databases">
        <title>Genomic Encyclopedia of Type Strains, Phase IV (KMG-IV): sequencing the most valuable type-strain genomes for metagenomic binning, comparative biology and taxonomic classification.</title>
        <authorList>
            <person name="Goeker M."/>
        </authorList>
    </citation>
    <scope>NUCLEOTIDE SEQUENCE [LARGE SCALE GENOMIC DNA]</scope>
    <source>
        <strain evidence="2 3">DSM 14914</strain>
    </source>
</reference>
<organism evidence="2 3">
    <name type="scientific">Paenibacillus brasilensis</name>
    <dbReference type="NCBI Taxonomy" id="128574"/>
    <lineage>
        <taxon>Bacteria</taxon>
        <taxon>Bacillati</taxon>
        <taxon>Bacillota</taxon>
        <taxon>Bacilli</taxon>
        <taxon>Bacillales</taxon>
        <taxon>Paenibacillaceae</taxon>
        <taxon>Paenibacillus</taxon>
    </lineage>
</organism>
<protein>
    <submittedName>
        <fullName evidence="2">Uncharacterized protein</fullName>
    </submittedName>
</protein>
<feature type="region of interest" description="Disordered" evidence="1">
    <location>
        <begin position="94"/>
        <end position="114"/>
    </location>
</feature>
<proteinExistence type="predicted"/>
<dbReference type="Proteomes" id="UP001242811">
    <property type="component" value="Unassembled WGS sequence"/>
</dbReference>
<dbReference type="EMBL" id="JAUSWA010000026">
    <property type="protein sequence ID" value="MDQ0495717.1"/>
    <property type="molecule type" value="Genomic_DNA"/>
</dbReference>
<keyword evidence="3" id="KW-1185">Reference proteome</keyword>
<evidence type="ECO:0000256" key="1">
    <source>
        <dbReference type="SAM" id="MobiDB-lite"/>
    </source>
</evidence>
<dbReference type="RefSeq" id="WP_167518700.1">
    <property type="nucleotide sequence ID" value="NZ_CP045298.1"/>
</dbReference>